<evidence type="ECO:0000313" key="3">
    <source>
        <dbReference type="Proteomes" id="UP000054560"/>
    </source>
</evidence>
<organism evidence="2 3">
    <name type="scientific">Sphaeroforma arctica JP610</name>
    <dbReference type="NCBI Taxonomy" id="667725"/>
    <lineage>
        <taxon>Eukaryota</taxon>
        <taxon>Ichthyosporea</taxon>
        <taxon>Ichthyophonida</taxon>
        <taxon>Sphaeroforma</taxon>
    </lineage>
</organism>
<feature type="compositionally biased region" description="Low complexity" evidence="1">
    <location>
        <begin position="112"/>
        <end position="127"/>
    </location>
</feature>
<evidence type="ECO:0000313" key="2">
    <source>
        <dbReference type="EMBL" id="KNC69537.1"/>
    </source>
</evidence>
<evidence type="ECO:0000256" key="1">
    <source>
        <dbReference type="SAM" id="MobiDB-lite"/>
    </source>
</evidence>
<keyword evidence="3" id="KW-1185">Reference proteome</keyword>
<dbReference type="Proteomes" id="UP000054560">
    <property type="component" value="Unassembled WGS sequence"/>
</dbReference>
<proteinExistence type="predicted"/>
<dbReference type="EMBL" id="KQ254528">
    <property type="protein sequence ID" value="KNC69537.1"/>
    <property type="molecule type" value="Genomic_DNA"/>
</dbReference>
<name>A0A0L0EYH9_9EUKA</name>
<gene>
    <name evidence="2" type="ORF">SARC_17949</name>
</gene>
<feature type="compositionally biased region" description="Polar residues" evidence="1">
    <location>
        <begin position="97"/>
        <end position="111"/>
    </location>
</feature>
<dbReference type="AlphaFoldDB" id="A0A0L0EYH9"/>
<accession>A0A0L0EYH9</accession>
<feature type="compositionally biased region" description="Low complexity" evidence="1">
    <location>
        <begin position="24"/>
        <end position="33"/>
    </location>
</feature>
<reference evidence="2 3" key="1">
    <citation type="submission" date="2011-02" db="EMBL/GenBank/DDBJ databases">
        <title>The Genome Sequence of Sphaeroforma arctica JP610.</title>
        <authorList>
            <consortium name="The Broad Institute Genome Sequencing Platform"/>
            <person name="Russ C."/>
            <person name="Cuomo C."/>
            <person name="Young S.K."/>
            <person name="Zeng Q."/>
            <person name="Gargeya S."/>
            <person name="Alvarado L."/>
            <person name="Berlin A."/>
            <person name="Chapman S.B."/>
            <person name="Chen Z."/>
            <person name="Freedman E."/>
            <person name="Gellesch M."/>
            <person name="Goldberg J."/>
            <person name="Griggs A."/>
            <person name="Gujja S."/>
            <person name="Heilman E."/>
            <person name="Heiman D."/>
            <person name="Howarth C."/>
            <person name="Mehta T."/>
            <person name="Neiman D."/>
            <person name="Pearson M."/>
            <person name="Roberts A."/>
            <person name="Saif S."/>
            <person name="Shea T."/>
            <person name="Shenoy N."/>
            <person name="Sisk P."/>
            <person name="Stolte C."/>
            <person name="Sykes S."/>
            <person name="White J."/>
            <person name="Yandava C."/>
            <person name="Burger G."/>
            <person name="Gray M.W."/>
            <person name="Holland P.W.H."/>
            <person name="King N."/>
            <person name="Lang F.B.F."/>
            <person name="Roger A.J."/>
            <person name="Ruiz-Trillo I."/>
            <person name="Haas B."/>
            <person name="Nusbaum C."/>
            <person name="Birren B."/>
        </authorList>
    </citation>
    <scope>NUCLEOTIDE SEQUENCE [LARGE SCALE GENOMIC DNA]</scope>
    <source>
        <strain evidence="2 3">JP610</strain>
    </source>
</reference>
<dbReference type="RefSeq" id="XP_014143439.1">
    <property type="nucleotide sequence ID" value="XM_014287964.1"/>
</dbReference>
<sequence>MSAVKRVSNAEEVNENSPLIRINSEAASTSSTAEHNRNNNKDHNTISKESASRGRRQHRDSIDSQKSASSLTSNSSQSSLTYRDLSPGANAIRYSALSTNDLVTSPSASRRTSNISSTSVASSSSGTRQPFEPVTSSPNLSPDAQHTQVLIQSAFFCMYTL</sequence>
<feature type="compositionally biased region" description="Basic and acidic residues" evidence="1">
    <location>
        <begin position="34"/>
        <end position="52"/>
    </location>
</feature>
<feature type="compositionally biased region" description="Low complexity" evidence="1">
    <location>
        <begin position="64"/>
        <end position="81"/>
    </location>
</feature>
<feature type="region of interest" description="Disordered" evidence="1">
    <location>
        <begin position="97"/>
        <end position="142"/>
    </location>
</feature>
<protein>
    <submittedName>
        <fullName evidence="2">Uncharacterized protein</fullName>
    </submittedName>
</protein>
<dbReference type="GeneID" id="25918453"/>
<feature type="region of interest" description="Disordered" evidence="1">
    <location>
        <begin position="1"/>
        <end position="85"/>
    </location>
</feature>